<feature type="signal peptide" evidence="12">
    <location>
        <begin position="1"/>
        <end position="19"/>
    </location>
</feature>
<dbReference type="Pfam" id="PF07479">
    <property type="entry name" value="NAD_Gly3P_dh_C"/>
    <property type="match status" value="1"/>
</dbReference>
<comment type="function">
    <text evidence="9">Catalyzes the reduction of the glycolytic intermediate dihydroxyacetone phosphate (DHAP) to sn-glycerol 3-phosphate (G3P), the key precursor for phospholipid synthesis.</text>
</comment>
<protein>
    <recommendedName>
        <fullName evidence="9">Glycerol-3-phosphate dehydrogenase [NAD(P)+]</fullName>
        <ecNumber evidence="9">1.1.1.94</ecNumber>
    </recommendedName>
    <alternativeName>
        <fullName evidence="9">NAD(P)(+)-dependent glycerol-3-phosphate dehydrogenase</fullName>
    </alternativeName>
    <alternativeName>
        <fullName evidence="9">NAD(P)H-dependent dihydroxyacetone-phosphate reductase</fullName>
    </alternativeName>
</protein>
<evidence type="ECO:0000313" key="15">
    <source>
        <dbReference type="EMBL" id="MEQ4481480.1"/>
    </source>
</evidence>
<comment type="catalytic activity">
    <reaction evidence="9">
        <text>sn-glycerol 3-phosphate + NAD(+) = dihydroxyacetone phosphate + NADH + H(+)</text>
        <dbReference type="Rhea" id="RHEA:11092"/>
        <dbReference type="ChEBI" id="CHEBI:15378"/>
        <dbReference type="ChEBI" id="CHEBI:57540"/>
        <dbReference type="ChEBI" id="CHEBI:57597"/>
        <dbReference type="ChEBI" id="CHEBI:57642"/>
        <dbReference type="ChEBI" id="CHEBI:57945"/>
        <dbReference type="EC" id="1.1.1.94"/>
    </reaction>
</comment>
<proteinExistence type="inferred from homology"/>
<sequence>MAHKKVAVLVAGSWGTALARVLADNGNSVKLWTRNPVQAEQINRERRNEKFLPGAILPEGITATTDIADAVSDAEAVLFVAPSSAMRDVARQAAPYLHKNTLVIHATKGFEIETLKRMSTVLAEELGRPEDGIVVLSGPSHAEEVINRHPTTIVVASKDMACAEAAQDLFMNDAYFRVYTNPDVIGVETAGAIKNIIALGAGLSDGLGFGDNAKAALITRGLAEIARLGAAMGANPLTFAGLAGVGDLIVTCTSKHSRNWRAGSMLAQGLPLEEVLERMGMVVEGVRTTKAAHVLASKHGVEMPITDQLYEVLFEGLSPEQAVGALMGRVRTHEIEEIASASRDKWLNPKPGL</sequence>
<feature type="binding site" evidence="9">
    <location>
        <position position="257"/>
    </location>
    <ligand>
        <name>sn-glycerol 3-phosphate</name>
        <dbReference type="ChEBI" id="CHEBI:57597"/>
    </ligand>
</feature>
<evidence type="ECO:0000256" key="6">
    <source>
        <dbReference type="ARBA" id="ARBA00023098"/>
    </source>
</evidence>
<dbReference type="EC" id="1.1.1.94" evidence="9"/>
<feature type="binding site" evidence="9">
    <location>
        <position position="13"/>
    </location>
    <ligand>
        <name>NADPH</name>
        <dbReference type="ChEBI" id="CHEBI:57783"/>
    </ligand>
</feature>
<reference evidence="15 16" key="1">
    <citation type="journal article" date="2023" name="Genome Announc.">
        <title>Pan-Genome Analyses of the Genus Cohnella and Proposal of the Novel Species Cohnella silvisoli sp. nov., Isolated from Forest Soil.</title>
        <authorList>
            <person name="Wang C."/>
            <person name="Mao L."/>
            <person name="Bao G."/>
            <person name="Zhu H."/>
        </authorList>
    </citation>
    <scope>NUCLEOTIDE SEQUENCE [LARGE SCALE GENOMIC DNA]</scope>
    <source>
        <strain evidence="15 16">NL03-T5-1</strain>
    </source>
</reference>
<feature type="domain" description="Glycerol-3-phosphate dehydrogenase NAD-dependent C-terminal" evidence="14">
    <location>
        <begin position="183"/>
        <end position="323"/>
    </location>
</feature>
<dbReference type="InterPro" id="IPR006109">
    <property type="entry name" value="G3P_DH_NAD-dep_C"/>
</dbReference>
<comment type="similarity">
    <text evidence="1 9 10">Belongs to the NAD-dependent glycerol-3-phosphate dehydrogenase family.</text>
</comment>
<feature type="binding site" evidence="9">
    <location>
        <position position="142"/>
    </location>
    <ligand>
        <name>NADPH</name>
        <dbReference type="ChEBI" id="CHEBI:57783"/>
    </ligand>
</feature>
<evidence type="ECO:0000256" key="11">
    <source>
        <dbReference type="RuleBase" id="RU000439"/>
    </source>
</evidence>
<dbReference type="InterPro" id="IPR013328">
    <property type="entry name" value="6PGD_dom2"/>
</dbReference>
<dbReference type="PRINTS" id="PR00077">
    <property type="entry name" value="GPDHDRGNASE"/>
</dbReference>
<keyword evidence="6 9" id="KW-0443">Lipid metabolism</keyword>
<evidence type="ECO:0000256" key="12">
    <source>
        <dbReference type="SAM" id="SignalP"/>
    </source>
</evidence>
<feature type="binding site" evidence="9">
    <location>
        <position position="282"/>
    </location>
    <ligand>
        <name>NADPH</name>
        <dbReference type="ChEBI" id="CHEBI:57783"/>
    </ligand>
</feature>
<evidence type="ECO:0000256" key="1">
    <source>
        <dbReference type="ARBA" id="ARBA00011009"/>
    </source>
</evidence>
<dbReference type="PROSITE" id="PS00957">
    <property type="entry name" value="NAD_G3PDH"/>
    <property type="match status" value="1"/>
</dbReference>
<evidence type="ECO:0000259" key="13">
    <source>
        <dbReference type="Pfam" id="PF01210"/>
    </source>
</evidence>
<keyword evidence="9" id="KW-0547">Nucleotide-binding</keyword>
<evidence type="ECO:0000256" key="10">
    <source>
        <dbReference type="RuleBase" id="RU000437"/>
    </source>
</evidence>
<dbReference type="EMBL" id="JASKHM010000002">
    <property type="protein sequence ID" value="MEQ4481480.1"/>
    <property type="molecule type" value="Genomic_DNA"/>
</dbReference>
<feature type="binding site" evidence="9">
    <location>
        <position position="194"/>
    </location>
    <ligand>
        <name>sn-glycerol 3-phosphate</name>
        <dbReference type="ChEBI" id="CHEBI:57597"/>
    </ligand>
</feature>
<dbReference type="InterPro" id="IPR036291">
    <property type="entry name" value="NAD(P)-bd_dom_sf"/>
</dbReference>
<evidence type="ECO:0000313" key="16">
    <source>
        <dbReference type="Proteomes" id="UP001493487"/>
    </source>
</evidence>
<dbReference type="RefSeq" id="WP_232184082.1">
    <property type="nucleotide sequence ID" value="NZ_JAIOAP010000002.1"/>
</dbReference>
<dbReference type="PANTHER" id="PTHR11728:SF1">
    <property type="entry name" value="GLYCEROL-3-PHOSPHATE DEHYDROGENASE [NAD(+)] 2, CHLOROPLASTIC"/>
    <property type="match status" value="1"/>
</dbReference>
<dbReference type="HAMAP" id="MF_00394">
    <property type="entry name" value="NAD_Glyc3P_dehydrog"/>
    <property type="match status" value="1"/>
</dbReference>
<keyword evidence="16" id="KW-1185">Reference proteome</keyword>
<dbReference type="InterPro" id="IPR008927">
    <property type="entry name" value="6-PGluconate_DH-like_C_sf"/>
</dbReference>
<feature type="binding site" evidence="9">
    <location>
        <position position="34"/>
    </location>
    <ligand>
        <name>NADPH</name>
        <dbReference type="ChEBI" id="CHEBI:57783"/>
    </ligand>
</feature>
<dbReference type="Gene3D" id="3.40.50.720">
    <property type="entry name" value="NAD(P)-binding Rossmann-like Domain"/>
    <property type="match status" value="1"/>
</dbReference>
<evidence type="ECO:0000259" key="14">
    <source>
        <dbReference type="Pfam" id="PF07479"/>
    </source>
</evidence>
<comment type="caution">
    <text evidence="9">Lacks conserved residue(s) required for the propagation of feature annotation.</text>
</comment>
<evidence type="ECO:0000256" key="4">
    <source>
        <dbReference type="ARBA" id="ARBA00023002"/>
    </source>
</evidence>
<dbReference type="NCBIfam" id="NF000941">
    <property type="entry name" value="PRK00094.1-3"/>
    <property type="match status" value="1"/>
</dbReference>
<dbReference type="Proteomes" id="UP001493487">
    <property type="component" value="Unassembled WGS sequence"/>
</dbReference>
<comment type="pathway">
    <text evidence="9">Membrane lipid metabolism; glycerophospholipid metabolism.</text>
</comment>
<dbReference type="PIRSF" id="PIRSF000114">
    <property type="entry name" value="Glycerol-3-P_dh"/>
    <property type="match status" value="1"/>
</dbReference>
<evidence type="ECO:0000256" key="5">
    <source>
        <dbReference type="ARBA" id="ARBA00023027"/>
    </source>
</evidence>
<dbReference type="NCBIfam" id="NF000942">
    <property type="entry name" value="PRK00094.1-4"/>
    <property type="match status" value="1"/>
</dbReference>
<keyword evidence="12" id="KW-0732">Signal</keyword>
<feature type="binding site" evidence="9">
    <location>
        <position position="14"/>
    </location>
    <ligand>
        <name>NADPH</name>
        <dbReference type="ChEBI" id="CHEBI:57783"/>
    </ligand>
</feature>
<dbReference type="SUPFAM" id="SSF48179">
    <property type="entry name" value="6-phosphogluconate dehydrogenase C-terminal domain-like"/>
    <property type="match status" value="1"/>
</dbReference>
<feature type="binding site" evidence="9">
    <location>
        <position position="140"/>
    </location>
    <ligand>
        <name>sn-glycerol 3-phosphate</name>
        <dbReference type="ChEBI" id="CHEBI:57597"/>
    </ligand>
</feature>
<keyword evidence="7 9" id="KW-0594">Phospholipid biosynthesis</keyword>
<comment type="subcellular location">
    <subcellularLocation>
        <location evidence="9">Cytoplasm</location>
    </subcellularLocation>
</comment>
<feature type="domain" description="Glycerol-3-phosphate dehydrogenase NAD-dependent N-terminal" evidence="13">
    <location>
        <begin position="5"/>
        <end position="162"/>
    </location>
</feature>
<keyword evidence="2 9" id="KW-0444">Lipid biosynthesis</keyword>
<keyword evidence="3 9" id="KW-0521">NADP</keyword>
<feature type="binding site" evidence="9">
    <location>
        <position position="259"/>
    </location>
    <ligand>
        <name>sn-glycerol 3-phosphate</name>
        <dbReference type="ChEBI" id="CHEBI:57597"/>
    </ligand>
</feature>
<evidence type="ECO:0000256" key="8">
    <source>
        <dbReference type="ARBA" id="ARBA00023264"/>
    </source>
</evidence>
<name>A0ABV1KNG7_9BACL</name>
<gene>
    <name evidence="9" type="primary">gpsA</name>
    <name evidence="15" type="ORF">QJS35_03640</name>
</gene>
<dbReference type="PANTHER" id="PTHR11728">
    <property type="entry name" value="GLYCEROL-3-PHOSPHATE DEHYDROGENASE"/>
    <property type="match status" value="1"/>
</dbReference>
<feature type="binding site" evidence="9">
    <location>
        <position position="258"/>
    </location>
    <ligand>
        <name>sn-glycerol 3-phosphate</name>
        <dbReference type="ChEBI" id="CHEBI:57597"/>
    </ligand>
</feature>
<accession>A0ABV1KNG7</accession>
<feature type="binding site" evidence="9">
    <location>
        <position position="108"/>
    </location>
    <ligand>
        <name>sn-glycerol 3-phosphate</name>
        <dbReference type="ChEBI" id="CHEBI:57597"/>
    </ligand>
</feature>
<evidence type="ECO:0000256" key="2">
    <source>
        <dbReference type="ARBA" id="ARBA00022516"/>
    </source>
</evidence>
<dbReference type="InterPro" id="IPR006168">
    <property type="entry name" value="G3P_DH_NAD-dep"/>
</dbReference>
<dbReference type="NCBIfam" id="NF000940">
    <property type="entry name" value="PRK00094.1-2"/>
    <property type="match status" value="1"/>
</dbReference>
<comment type="catalytic activity">
    <reaction evidence="9 11">
        <text>sn-glycerol 3-phosphate + NADP(+) = dihydroxyacetone phosphate + NADPH + H(+)</text>
        <dbReference type="Rhea" id="RHEA:11096"/>
        <dbReference type="ChEBI" id="CHEBI:15378"/>
        <dbReference type="ChEBI" id="CHEBI:57597"/>
        <dbReference type="ChEBI" id="CHEBI:57642"/>
        <dbReference type="ChEBI" id="CHEBI:57783"/>
        <dbReference type="ChEBI" id="CHEBI:58349"/>
        <dbReference type="EC" id="1.1.1.94"/>
    </reaction>
</comment>
<feature type="binding site" evidence="9">
    <location>
        <position position="247"/>
    </location>
    <ligand>
        <name>sn-glycerol 3-phosphate</name>
        <dbReference type="ChEBI" id="CHEBI:57597"/>
    </ligand>
</feature>
<organism evidence="15 16">
    <name type="scientific">Cohnella silvisoli</name>
    <dbReference type="NCBI Taxonomy" id="2873699"/>
    <lineage>
        <taxon>Bacteria</taxon>
        <taxon>Bacillati</taxon>
        <taxon>Bacillota</taxon>
        <taxon>Bacilli</taxon>
        <taxon>Bacillales</taxon>
        <taxon>Paenibacillaceae</taxon>
        <taxon>Cohnella</taxon>
    </lineage>
</organism>
<feature type="binding site" evidence="9">
    <location>
        <position position="138"/>
    </location>
    <ligand>
        <name>sn-glycerol 3-phosphate</name>
        <dbReference type="ChEBI" id="CHEBI:57597"/>
    </ligand>
</feature>
<dbReference type="Pfam" id="PF01210">
    <property type="entry name" value="NAD_Gly3P_dh_N"/>
    <property type="match status" value="1"/>
</dbReference>
<feature type="binding site" evidence="9">
    <location>
        <position position="108"/>
    </location>
    <ligand>
        <name>NADPH</name>
        <dbReference type="ChEBI" id="CHEBI:57783"/>
    </ligand>
</feature>
<dbReference type="SUPFAM" id="SSF51735">
    <property type="entry name" value="NAD(P)-binding Rossmann-fold domains"/>
    <property type="match status" value="1"/>
</dbReference>
<dbReference type="GO" id="GO:0047952">
    <property type="term" value="F:glycerol-3-phosphate dehydrogenase [NAD(P)+] activity"/>
    <property type="evidence" value="ECO:0007669"/>
    <property type="project" value="UniProtKB-EC"/>
</dbReference>
<evidence type="ECO:0000256" key="9">
    <source>
        <dbReference type="HAMAP-Rule" id="MF_00394"/>
    </source>
</evidence>
<keyword evidence="4 9" id="KW-0560">Oxidoreductase</keyword>
<feature type="active site" description="Proton acceptor" evidence="9">
    <location>
        <position position="194"/>
    </location>
</feature>
<feature type="chain" id="PRO_5046592764" description="Glycerol-3-phosphate dehydrogenase [NAD(P)+]" evidence="12">
    <location>
        <begin position="20"/>
        <end position="353"/>
    </location>
</feature>
<dbReference type="Gene3D" id="1.10.1040.10">
    <property type="entry name" value="N-(1-d-carboxylethyl)-l-norvaline Dehydrogenase, domain 2"/>
    <property type="match status" value="1"/>
</dbReference>
<feature type="binding site" evidence="9">
    <location>
        <position position="258"/>
    </location>
    <ligand>
        <name>NADPH</name>
        <dbReference type="ChEBI" id="CHEBI:57783"/>
    </ligand>
</feature>
<keyword evidence="9" id="KW-0963">Cytoplasm</keyword>
<evidence type="ECO:0000256" key="3">
    <source>
        <dbReference type="ARBA" id="ARBA00022857"/>
    </source>
</evidence>
<keyword evidence="5 9" id="KW-0520">NAD</keyword>
<comment type="caution">
    <text evidence="15">The sequence shown here is derived from an EMBL/GenBank/DDBJ whole genome shotgun (WGS) entry which is preliminary data.</text>
</comment>
<feature type="binding site" evidence="9">
    <location>
        <position position="284"/>
    </location>
    <ligand>
        <name>NADPH</name>
        <dbReference type="ChEBI" id="CHEBI:57783"/>
    </ligand>
</feature>
<dbReference type="InterPro" id="IPR011128">
    <property type="entry name" value="G3P_DH_NAD-dep_N"/>
</dbReference>
<keyword evidence="8 9" id="KW-1208">Phospholipid metabolism</keyword>
<evidence type="ECO:0000256" key="7">
    <source>
        <dbReference type="ARBA" id="ARBA00023209"/>
    </source>
</evidence>